<dbReference type="InterPro" id="IPR008964">
    <property type="entry name" value="Invasin/intimin_cell_adhesion"/>
</dbReference>
<dbReference type="Pfam" id="PF22959">
    <property type="entry name" value="Ig_NUP210_15th"/>
    <property type="match status" value="1"/>
</dbReference>
<dbReference type="InterPro" id="IPR055097">
    <property type="entry name" value="Ig_NUP210_2nd"/>
</dbReference>
<dbReference type="Pfam" id="PF24935">
    <property type="entry name" value="Ig_NUP210_6th"/>
    <property type="match status" value="1"/>
</dbReference>
<dbReference type="Pfam" id="PF22969">
    <property type="entry name" value="Ig_NUP210_2nd"/>
    <property type="match status" value="1"/>
</dbReference>
<dbReference type="Pfam" id="PF26184">
    <property type="entry name" value="Ig_NUP210_8th"/>
    <property type="match status" value="1"/>
</dbReference>
<evidence type="ECO:0000259" key="10">
    <source>
        <dbReference type="SMART" id="SM00635"/>
    </source>
</evidence>
<sequence length="1882" mass="207641">MEVARLCTLFISLVMFQTFCGSSKLNIPKVLLPLAHSTRISFMLEATDGCYRWTSTRPDVAIVTAVYSDERQCSQKAILQVRSTQPARLTSIILAEDLLTGQVLRCDAIVNLINEIQIISTTRELFLEDSPLEFKIHAFDSEGNTFSNLAGLIFEWTIEKDEDIADFTNSYNAARLLKFSESTYTPPHYISELEKHEKQGDTVLVSGIKTGNSKLKARIQETLYKDVPAAEVRLLILENIILEPAYDIYILVGTSVKYKAQKFSQGTLTEITMPCDQYELQLQNSIVSPNGEPNLPVAKLERATSTVTALQLGQTNIVLDHKNIRLQDASRLPNSTIYIVEADHLGFAIQPGNRWVLETGRKYEILIEVFDKAGNKIYVSDNIRIRSEIPSKYFNILRSSISGCYHHVEVLEKGLVVIEGALSSVVDQVGGVAHVFPTPVYKQQEVEIYDPIVLTPAVLAFPWQPKVGEYTYIINANGGSGNFSWFSSKHAVAMVTFKGVITSGIEEGVSVIRAHDMQNPLHYGEMKVYVIEPVGIEFTTCPVEALVGLTLELPLRIFGILNMDTGEKVMLSDCSQLDLSMEVDNQGIFHPLPGRLNPGPEYCSGLRVQAESSGYTTLHVCYNRTTEHRGHVQLRAQITIAAYDPLKAVDPPSIALVTLASSKDMLFEGGPKPWVLEPSRFFRNLSEEVPESVVLSIFAPTSRNYFQHWVKATCRALGEQVLSINVGNQPCPTNTMPIVERVLVKFVCAHPARLSLLPVHRDPQLDLSCPLRQQSKQMVPVSNDLNPVLEFTVYNEQGLQFDNFSSLIIVWNSKNTSLARIEPSIPMQFIVKEVAHQQKKLQGHQTVTVHRDSGLATITVTVVGYQTSYLNAVRSEHFTPISANIELLLVEDVKVFPNTITIYNYPDIRGELTLLGGSGYFFVNSTAEKIGNIIYQNDKGIVEVLPLSPGTLTVTVYDLCLAFPAPVVATVHISDIQEVYVSVVEKVEIGKYVNANVHVLDDNKNPFLAKYFNVMDLKLLASSQIVSLLPMNNNLENETAATFPVQGISVGQTSLFAVVMDKTGRRISSAPQPIEVFPPFRLIPRKITIIIGAMMQITSEGGLQPQPSIVFSTADESIASVDEMGHVIGIGVGNVTVTGVAQAVDVETGKLVIASMDNVDVEVVQLKAIRIRAPITRMKTDTKMPVYVMGIKSSQTPFSFGNALPGLTFQWIVSKRDVLDVQTRHSEALLQLPLENNFVVIAYGKAEGRTGLKVIVKATQPAAGHLEGNLKELSDEIQIQVFEKPYLLNPQMEPEEILMSPNSFLRFETNRDGVATIRYKPLGCPNKTPLVQVDEKGIITSNSLTGMSSLEVNSQESFGVSQSIIIALKVSPVSYLRISTSPTLYTFNKELLSAIPLGATLTLTAHVHDNTGDSFHAHNSMLTFATNRDDLVLVGKGATNNSFVVRTVNVGFTILAVWDTEHPGIADYVALPVQHAIMPDEAENLVVGDVICFSSSLVNQEGLSGTWSASSNQIIEMDPRTGAGVVKDSGATTVYYEIPGMIKAHRETIVMASTAGSRNVAGGVFSRPLITTREKGSNLIGHCSPAQIEAISDLHPESNVDCQLQFSSDISDLSASEAFTSHTGFDPISGYYTCSLSMQKLNHQQLKLLFRIPQQFLIVKAAIRGADISGLQVTAEVPFTSRFHADETEIMLNSLHVAADITVYGPSEILSHLEVRDFQLNHYLSELSFMLLFLTNNCIWIYYMYFRGRHGGAVGSAAASQLGDLGTRVRFPGPPCVEFACSPRVCVGFLRRGGLLQQFIDSYHIMFFTFFALLAGTAIFCPDVASSVLISAFHTIFSPNDQVYHPPFMQTTPSQPGTIFLWLIQSTEYLNEYICLKVYLTY</sequence>
<evidence type="ECO:0000256" key="6">
    <source>
        <dbReference type="ARBA" id="ARBA00023136"/>
    </source>
</evidence>
<comment type="subcellular location">
    <subcellularLocation>
        <location evidence="1">Nucleus membrane</location>
        <topology evidence="1">Single-pass membrane protein</topology>
    </subcellularLocation>
</comment>
<keyword evidence="12" id="KW-1185">Reference proteome</keyword>
<evidence type="ECO:0000313" key="12">
    <source>
        <dbReference type="Proteomes" id="UP000694620"/>
    </source>
</evidence>
<feature type="chain" id="PRO_5034583785" evidence="9">
    <location>
        <begin position="23"/>
        <end position="1882"/>
    </location>
</feature>
<dbReference type="Pfam" id="PF22967">
    <property type="entry name" value="Ig_NUP210_1st"/>
    <property type="match status" value="1"/>
</dbReference>
<dbReference type="InterPro" id="IPR055098">
    <property type="entry name" value="Ig_NUP210_3rd"/>
</dbReference>
<dbReference type="SMART" id="SM00635">
    <property type="entry name" value="BID_2"/>
    <property type="match status" value="1"/>
</dbReference>
<evidence type="ECO:0000256" key="3">
    <source>
        <dbReference type="ARBA" id="ARBA00022692"/>
    </source>
</evidence>
<dbReference type="InterPro" id="IPR056898">
    <property type="entry name" value="Ig_NUP210_6th"/>
</dbReference>
<dbReference type="Pfam" id="PF26181">
    <property type="entry name" value="Ig_NUP210_13th"/>
    <property type="match status" value="1"/>
</dbReference>
<dbReference type="SUPFAM" id="SSF49373">
    <property type="entry name" value="Invasin/intimin cell-adhesion fragments"/>
    <property type="match status" value="2"/>
</dbReference>
<dbReference type="InterPro" id="IPR056897">
    <property type="entry name" value="Ig_NUP210_4th"/>
</dbReference>
<dbReference type="Pfam" id="PF26183">
    <property type="entry name" value="Ig_NUP210_14th"/>
    <property type="match status" value="1"/>
</dbReference>
<dbReference type="GeneTree" id="ENSGT00390000009491"/>
<dbReference type="InterPro" id="IPR055096">
    <property type="entry name" value="Ig_NUP210_1st"/>
</dbReference>
<keyword evidence="8" id="KW-0539">Nucleus</keyword>
<evidence type="ECO:0000313" key="11">
    <source>
        <dbReference type="Ensembl" id="ENSECRP00000031248.1"/>
    </source>
</evidence>
<dbReference type="Ensembl" id="ENSECRT00000031907.1">
    <property type="protein sequence ID" value="ENSECRP00000031248.1"/>
    <property type="gene ID" value="ENSECRG00000021120.1"/>
</dbReference>
<evidence type="ECO:0000256" key="7">
    <source>
        <dbReference type="ARBA" id="ARBA00023180"/>
    </source>
</evidence>
<dbReference type="Pfam" id="PF25354">
    <property type="entry name" value="Ig_NUP210_16th"/>
    <property type="match status" value="1"/>
</dbReference>
<dbReference type="Pfam" id="PF24902">
    <property type="entry name" value="Ig_NUP210_9th"/>
    <property type="match status" value="1"/>
</dbReference>
<dbReference type="GO" id="GO:0031965">
    <property type="term" value="C:nuclear membrane"/>
    <property type="evidence" value="ECO:0007669"/>
    <property type="project" value="UniProtKB-SubCell"/>
</dbReference>
<dbReference type="Proteomes" id="UP000694620">
    <property type="component" value="Chromosome 18"/>
</dbReference>
<evidence type="ECO:0000256" key="5">
    <source>
        <dbReference type="ARBA" id="ARBA00022989"/>
    </source>
</evidence>
<feature type="signal peptide" evidence="9">
    <location>
        <begin position="1"/>
        <end position="22"/>
    </location>
</feature>
<evidence type="ECO:0000256" key="4">
    <source>
        <dbReference type="ARBA" id="ARBA00022729"/>
    </source>
</evidence>
<dbReference type="InterPro" id="IPR003343">
    <property type="entry name" value="Big_2"/>
</dbReference>
<evidence type="ECO:0000256" key="1">
    <source>
        <dbReference type="ARBA" id="ARBA00004590"/>
    </source>
</evidence>
<reference evidence="11" key="3">
    <citation type="submission" date="2025-09" db="UniProtKB">
        <authorList>
            <consortium name="Ensembl"/>
        </authorList>
    </citation>
    <scope>IDENTIFICATION</scope>
</reference>
<dbReference type="Pfam" id="PF02368">
    <property type="entry name" value="Big_2"/>
    <property type="match status" value="1"/>
</dbReference>
<dbReference type="InterPro" id="IPR056899">
    <property type="entry name" value="Ig_NUP210_9th"/>
</dbReference>
<dbReference type="Pfam" id="PF22957">
    <property type="entry name" value="NUP210_Ig"/>
    <property type="match status" value="1"/>
</dbReference>
<reference evidence="11" key="2">
    <citation type="submission" date="2025-08" db="UniProtKB">
        <authorList>
            <consortium name="Ensembl"/>
        </authorList>
    </citation>
    <scope>IDENTIFICATION</scope>
</reference>
<evidence type="ECO:0000256" key="2">
    <source>
        <dbReference type="ARBA" id="ARBA00007313"/>
    </source>
</evidence>
<dbReference type="Pfam" id="PF24991">
    <property type="entry name" value="Ig_NUP210_4th"/>
    <property type="match status" value="1"/>
</dbReference>
<dbReference type="Pfam" id="PF26182">
    <property type="entry name" value="Ig_NUP210_5th"/>
    <property type="match status" value="1"/>
</dbReference>
<evidence type="ECO:0000256" key="9">
    <source>
        <dbReference type="SAM" id="SignalP"/>
    </source>
</evidence>
<reference evidence="11" key="1">
    <citation type="submission" date="2021-06" db="EMBL/GenBank/DDBJ databases">
        <authorList>
            <consortium name="Wellcome Sanger Institute Data Sharing"/>
        </authorList>
    </citation>
    <scope>NUCLEOTIDE SEQUENCE [LARGE SCALE GENOMIC DNA]</scope>
</reference>
<dbReference type="PANTHER" id="PTHR23019:SF2">
    <property type="entry name" value="NUCLEAR PORE MEMBRANE GLYCOPROTEIN 210"/>
    <property type="match status" value="1"/>
</dbReference>
<proteinExistence type="inferred from homology"/>
<dbReference type="InterPro" id="IPR057586">
    <property type="entry name" value="Ig_NUP210_16th"/>
</dbReference>
<dbReference type="Pfam" id="PF22962">
    <property type="entry name" value="Ig_NUP210_7th"/>
    <property type="match status" value="1"/>
</dbReference>
<keyword evidence="4 9" id="KW-0732">Signal</keyword>
<evidence type="ECO:0000256" key="8">
    <source>
        <dbReference type="ARBA" id="ARBA00023242"/>
    </source>
</evidence>
<protein>
    <submittedName>
        <fullName evidence="11">Nucleoporin 210</fullName>
    </submittedName>
</protein>
<keyword evidence="3" id="KW-0812">Transmembrane</keyword>
<dbReference type="InterPro" id="IPR055094">
    <property type="entry name" value="NUP210_Ig15"/>
</dbReference>
<dbReference type="GO" id="GO:0005643">
    <property type="term" value="C:nuclear pore"/>
    <property type="evidence" value="ECO:0007669"/>
    <property type="project" value="TreeGrafter"/>
</dbReference>
<feature type="domain" description="BIG2" evidence="10">
    <location>
        <begin position="1076"/>
        <end position="1151"/>
    </location>
</feature>
<keyword evidence="5" id="KW-1133">Transmembrane helix</keyword>
<name>A0A8C4TG96_ERPCA</name>
<accession>A0A8C4TG96</accession>
<dbReference type="InterPro" id="IPR058779">
    <property type="entry name" value="Ig_NUP210_13th"/>
</dbReference>
<comment type="similarity">
    <text evidence="2">Belongs to the NUP210 family.</text>
</comment>
<organism evidence="11 12">
    <name type="scientific">Erpetoichthys calabaricus</name>
    <name type="common">Rope fish</name>
    <name type="synonym">Calamoichthys calabaricus</name>
    <dbReference type="NCBI Taxonomy" id="27687"/>
    <lineage>
        <taxon>Eukaryota</taxon>
        <taxon>Metazoa</taxon>
        <taxon>Chordata</taxon>
        <taxon>Craniata</taxon>
        <taxon>Vertebrata</taxon>
        <taxon>Euteleostomi</taxon>
        <taxon>Actinopterygii</taxon>
        <taxon>Polypteriformes</taxon>
        <taxon>Polypteridae</taxon>
        <taxon>Erpetoichthys</taxon>
    </lineage>
</organism>
<dbReference type="InterPro" id="IPR055099">
    <property type="entry name" value="Ig_NUP210_7th"/>
</dbReference>
<dbReference type="PANTHER" id="PTHR23019">
    <property type="entry name" value="NUCLEAR PORE MEMBRANE GLYCOPROTEIN GP210-RELATED"/>
    <property type="match status" value="1"/>
</dbReference>
<keyword evidence="6" id="KW-0472">Membrane</keyword>
<dbReference type="InterPro" id="IPR045197">
    <property type="entry name" value="NUP210-like"/>
</dbReference>
<keyword evidence="7" id="KW-0325">Glycoprotein</keyword>
<dbReference type="InterPro" id="IPR055095">
    <property type="entry name" value="NUP210_Ig_C"/>
</dbReference>
<dbReference type="Pfam" id="PF22963">
    <property type="entry name" value="Ig_NUP210_3rd"/>
    <property type="match status" value="1"/>
</dbReference>
<gene>
    <name evidence="11" type="primary">NUP210</name>
</gene>